<dbReference type="SUPFAM" id="SSF52540">
    <property type="entry name" value="P-loop containing nucleoside triphosphate hydrolases"/>
    <property type="match status" value="1"/>
</dbReference>
<name>A0ABT7S3R6_9CELL</name>
<feature type="domain" description="DNA2/NAM7 helicase-like C-terminal" evidence="5">
    <location>
        <begin position="961"/>
        <end position="1133"/>
    </location>
</feature>
<dbReference type="InterPro" id="IPR047187">
    <property type="entry name" value="SF1_C_Upf1"/>
</dbReference>
<evidence type="ECO:0000259" key="5">
    <source>
        <dbReference type="Pfam" id="PF13087"/>
    </source>
</evidence>
<evidence type="ECO:0000259" key="6">
    <source>
        <dbReference type="Pfam" id="PF13482"/>
    </source>
</evidence>
<dbReference type="Gene3D" id="3.40.50.300">
    <property type="entry name" value="P-loop containing nucleotide triphosphate hydrolases"/>
    <property type="match status" value="2"/>
</dbReference>
<organism evidence="7 8">
    <name type="scientific">Cellulomonas edaphi</name>
    <dbReference type="NCBI Taxonomy" id="3053468"/>
    <lineage>
        <taxon>Bacteria</taxon>
        <taxon>Bacillati</taxon>
        <taxon>Actinomycetota</taxon>
        <taxon>Actinomycetes</taxon>
        <taxon>Micrococcales</taxon>
        <taxon>Cellulomonadaceae</taxon>
        <taxon>Cellulomonas</taxon>
    </lineage>
</organism>
<dbReference type="RefSeq" id="WP_289445078.1">
    <property type="nucleotide sequence ID" value="NZ_JAUCGR010000001.1"/>
</dbReference>
<dbReference type="EMBL" id="JAUCGR010000001">
    <property type="protein sequence ID" value="MDM7830255.1"/>
    <property type="molecule type" value="Genomic_DNA"/>
</dbReference>
<comment type="caution">
    <text evidence="7">The sequence shown here is derived from an EMBL/GenBank/DDBJ whole genome shotgun (WGS) entry which is preliminary data.</text>
</comment>
<accession>A0ABT7S3R6</accession>
<dbReference type="InterPro" id="IPR027417">
    <property type="entry name" value="P-loop_NTPase"/>
</dbReference>
<dbReference type="InterPro" id="IPR019993">
    <property type="entry name" value="RecB_nuclease_TM0106_put"/>
</dbReference>
<dbReference type="InterPro" id="IPR012337">
    <property type="entry name" value="RNaseH-like_sf"/>
</dbReference>
<dbReference type="PANTHER" id="PTHR43788:SF8">
    <property type="entry name" value="DNA-BINDING PROTEIN SMUBP-2"/>
    <property type="match status" value="1"/>
</dbReference>
<proteinExistence type="predicted"/>
<feature type="domain" description="YprB ribonuclease H-like" evidence="6">
    <location>
        <begin position="323"/>
        <end position="520"/>
    </location>
</feature>
<dbReference type="CDD" id="cd18808">
    <property type="entry name" value="SF1_C_Upf1"/>
    <property type="match status" value="1"/>
</dbReference>
<sequence>MFLLDDGALVLSPSDLTLAATCEFALVRALDARLGRGAPVRLEADAMLERVARLGQVHEAQMLASYGPDAVRIERPGWGAATDRAALVEVQGRTVAALRAGAPVVYQAGFFDGTFSGWADFLVRDEQGRYAVLDTKLARSAKTTALVQLAAYADQLQRAGIATTPDVHLVLGDRTMSRHRLADLLPVYRDRRARLEALLDERRADESPLRWRDERYVACGTCDVCRPEVAASRDVLLVAGVRKVQRARLAAAGIETIDQLAQSDEAVPGMSAATLAGLRLQARLQVGPGGATREAPDAEPLAFRVLDPAAIRALPSPSAGDIFFDFEGDPLWADDSLTAQPTERWGLEYLFGLVEAPVGGADPAFRAFWAHDRAQEKQALTDFVAYVQERRARYPDLHIYHYAPYERSALLRLAGRHGTAESVIDEWAQSGVLVDLYATVRHSLRVGTDSYSLKKLEPLYMGASTRDSEVTTAAASIVEYAEACAERDAGRVGEWERRLDAIAEYNEYDCVSTLRLRDWLLDHGGGPHAPVLVEPTSEPAPDHLEAQLLAAAADLRDQGAAREPDAHALELLSAALAYHRRDDKPFWWAHFARFREPVDEWPDTRSTLVVDGPAEIVTDWHVTGRARRPRRELRLSGVLEPGSDITVGATVFALYDDPPGFTRVPANALRGSTGAVVLAIDGREGGRVVVTIRETRAPEDEGGDATPMALTPGAPPQTSGIAAAIRDVASRIAAGLPDLPHHAGADILRRVPPRTRSGLALPRPASPEGMTEAITDAVLDLDRSYLAVQGPPGTGKTYTGGHVIAALAAQGWRVGVVAQSHAVIDNMLRSVVAAGLPPERIGRKGDAATAASMPWTVLGDSGYRWFYAQPGGLVVGGTTWDFVNAKRLPPDPFDLIVVDEAGQFALADVVAVSGAARNLLLLGDPQQLPQVSQGTHPFPVDRSALGWLADGHDTLPDELGYFLDRTWRMHPALTAAVSRLSYEDRLTCVPATAARRLEGVAPGIHVLLVDHAGSSVSSVEEAAVVVDQVRAVVGRRWVDPSSGTDRPLTSADVLVVAPYNAQVATVRRALTAAGLGDARVGTVDRFQGQEAPVALLTTAASSPDDVPRGMEFLLNRNRLNVAISRAQWCAVVVRSRTLTDYLPGHPAQLAELGAFLGLGAPPD</sequence>
<evidence type="ECO:0000313" key="8">
    <source>
        <dbReference type="Proteomes" id="UP001321453"/>
    </source>
</evidence>
<dbReference type="NCBIfam" id="TIGR03491">
    <property type="entry name" value="TM0106 family RecB-like putative nuclease"/>
    <property type="match status" value="1"/>
</dbReference>
<keyword evidence="2" id="KW-0378">Hydrolase</keyword>
<dbReference type="Pfam" id="PF13604">
    <property type="entry name" value="AAA_30"/>
    <property type="match status" value="1"/>
</dbReference>
<dbReference type="SUPFAM" id="SSF53098">
    <property type="entry name" value="Ribonuclease H-like"/>
    <property type="match status" value="1"/>
</dbReference>
<keyword evidence="1" id="KW-0547">Nucleotide-binding</keyword>
<dbReference type="InterPro" id="IPR050534">
    <property type="entry name" value="Coronavir_polyprotein_1ab"/>
</dbReference>
<evidence type="ECO:0000256" key="4">
    <source>
        <dbReference type="ARBA" id="ARBA00022840"/>
    </source>
</evidence>
<dbReference type="InterPro" id="IPR041679">
    <property type="entry name" value="DNA2/NAM7-like_C"/>
</dbReference>
<keyword evidence="3" id="KW-0347">Helicase</keyword>
<dbReference type="CDD" id="cd17934">
    <property type="entry name" value="DEXXQc_Upf1-like"/>
    <property type="match status" value="1"/>
</dbReference>
<dbReference type="Pfam" id="PF13482">
    <property type="entry name" value="RNase_H_2"/>
    <property type="match status" value="1"/>
</dbReference>
<dbReference type="PANTHER" id="PTHR43788">
    <property type="entry name" value="DNA2/NAM7 HELICASE FAMILY MEMBER"/>
    <property type="match status" value="1"/>
</dbReference>
<keyword evidence="4" id="KW-0067">ATP-binding</keyword>
<protein>
    <submittedName>
        <fullName evidence="7">TM0106 family RecB-like putative nuclease</fullName>
    </submittedName>
</protein>
<keyword evidence="8" id="KW-1185">Reference proteome</keyword>
<evidence type="ECO:0000256" key="2">
    <source>
        <dbReference type="ARBA" id="ARBA00022801"/>
    </source>
</evidence>
<evidence type="ECO:0000256" key="1">
    <source>
        <dbReference type="ARBA" id="ARBA00022741"/>
    </source>
</evidence>
<dbReference type="Proteomes" id="UP001321453">
    <property type="component" value="Unassembled WGS sequence"/>
</dbReference>
<dbReference type="InterPro" id="IPR038720">
    <property type="entry name" value="YprB_RNase_H-like_dom"/>
</dbReference>
<evidence type="ECO:0000313" key="7">
    <source>
        <dbReference type="EMBL" id="MDM7830255.1"/>
    </source>
</evidence>
<reference evidence="7 8" key="1">
    <citation type="submission" date="2023-06" db="EMBL/GenBank/DDBJ databases">
        <title>Cellulomonas sp. MW9 Whole genome sequence.</title>
        <authorList>
            <person name="Park S."/>
        </authorList>
    </citation>
    <scope>NUCLEOTIDE SEQUENCE [LARGE SCALE GENOMIC DNA]</scope>
    <source>
        <strain evidence="7 8">MW9</strain>
    </source>
</reference>
<dbReference type="Pfam" id="PF13087">
    <property type="entry name" value="AAA_12"/>
    <property type="match status" value="1"/>
</dbReference>
<gene>
    <name evidence="7" type="ORF">QRT05_02825</name>
</gene>
<evidence type="ECO:0000256" key="3">
    <source>
        <dbReference type="ARBA" id="ARBA00022806"/>
    </source>
</evidence>